<evidence type="ECO:0000256" key="1">
    <source>
        <dbReference type="SAM" id="MobiDB-lite"/>
    </source>
</evidence>
<dbReference type="InterPro" id="IPR003598">
    <property type="entry name" value="Ig_sub2"/>
</dbReference>
<dbReference type="SMART" id="SM00409">
    <property type="entry name" value="IG"/>
    <property type="match status" value="1"/>
</dbReference>
<dbReference type="InterPro" id="IPR003599">
    <property type="entry name" value="Ig_sub"/>
</dbReference>
<name>A0A8T2NSU2_9TELE</name>
<comment type="caution">
    <text evidence="3">The sequence shown here is derived from an EMBL/GenBank/DDBJ whole genome shotgun (WGS) entry which is preliminary data.</text>
</comment>
<dbReference type="PANTHER" id="PTHR46013">
    <property type="entry name" value="VASCULAR CELL ADHESION MOLECULE 1"/>
    <property type="match status" value="1"/>
</dbReference>
<accession>A0A8T2NSU2</accession>
<dbReference type="Gene3D" id="2.60.40.10">
    <property type="entry name" value="Immunoglobulins"/>
    <property type="match status" value="1"/>
</dbReference>
<dbReference type="InterPro" id="IPR007110">
    <property type="entry name" value="Ig-like_dom"/>
</dbReference>
<dbReference type="EMBL" id="JAFBMS010000030">
    <property type="protein sequence ID" value="KAG9342161.1"/>
    <property type="molecule type" value="Genomic_DNA"/>
</dbReference>
<dbReference type="SMART" id="SM00408">
    <property type="entry name" value="IGc2"/>
    <property type="match status" value="1"/>
</dbReference>
<evidence type="ECO:0000259" key="2">
    <source>
        <dbReference type="PROSITE" id="PS50835"/>
    </source>
</evidence>
<gene>
    <name evidence="3" type="ORF">JZ751_017161</name>
</gene>
<dbReference type="Proteomes" id="UP000824540">
    <property type="component" value="Unassembled WGS sequence"/>
</dbReference>
<evidence type="ECO:0000313" key="3">
    <source>
        <dbReference type="EMBL" id="KAG9342161.1"/>
    </source>
</evidence>
<keyword evidence="4" id="KW-1185">Reference proteome</keyword>
<dbReference type="CDD" id="cd00096">
    <property type="entry name" value="Ig"/>
    <property type="match status" value="1"/>
</dbReference>
<dbReference type="Pfam" id="PF13895">
    <property type="entry name" value="Ig_2"/>
    <property type="match status" value="1"/>
</dbReference>
<evidence type="ECO:0000313" key="4">
    <source>
        <dbReference type="Proteomes" id="UP000824540"/>
    </source>
</evidence>
<sequence length="140" mass="15045">MSVWVSPSGEPMEGSSVTLTCSSEANPPADSYTWFKIGAVALETGRGQSYTITNIRPEDSGLYHCRAENKHGALNSTAVTLTVAEKINTERREDTGNAPAGHPALHSDFYAALDSKSRSPDYDTLMTVRDAAKPSSSQNH</sequence>
<dbReference type="PROSITE" id="PS50835">
    <property type="entry name" value="IG_LIKE"/>
    <property type="match status" value="1"/>
</dbReference>
<reference evidence="3" key="1">
    <citation type="thesis" date="2021" institute="BYU ScholarsArchive" country="Provo, UT, USA">
        <title>Applications of and Algorithms for Genome Assembly and Genomic Analyses with an Emphasis on Marine Teleosts.</title>
        <authorList>
            <person name="Pickett B.D."/>
        </authorList>
    </citation>
    <scope>NUCLEOTIDE SEQUENCE</scope>
    <source>
        <strain evidence="3">HI-2016</strain>
    </source>
</reference>
<proteinExistence type="predicted"/>
<dbReference type="AlphaFoldDB" id="A0A8T2NSU2"/>
<dbReference type="InterPro" id="IPR013783">
    <property type="entry name" value="Ig-like_fold"/>
</dbReference>
<feature type="domain" description="Ig-like" evidence="2">
    <location>
        <begin position="1"/>
        <end position="82"/>
    </location>
</feature>
<protein>
    <recommendedName>
        <fullName evidence="2">Ig-like domain-containing protein</fullName>
    </recommendedName>
</protein>
<organism evidence="3 4">
    <name type="scientific">Albula glossodonta</name>
    <name type="common">roundjaw bonefish</name>
    <dbReference type="NCBI Taxonomy" id="121402"/>
    <lineage>
        <taxon>Eukaryota</taxon>
        <taxon>Metazoa</taxon>
        <taxon>Chordata</taxon>
        <taxon>Craniata</taxon>
        <taxon>Vertebrata</taxon>
        <taxon>Euteleostomi</taxon>
        <taxon>Actinopterygii</taxon>
        <taxon>Neopterygii</taxon>
        <taxon>Teleostei</taxon>
        <taxon>Albuliformes</taxon>
        <taxon>Albulidae</taxon>
        <taxon>Albula</taxon>
    </lineage>
</organism>
<dbReference type="OrthoDB" id="10039395at2759"/>
<dbReference type="InterPro" id="IPR036179">
    <property type="entry name" value="Ig-like_dom_sf"/>
</dbReference>
<feature type="region of interest" description="Disordered" evidence="1">
    <location>
        <begin position="1"/>
        <end position="22"/>
    </location>
</feature>
<dbReference type="SUPFAM" id="SSF48726">
    <property type="entry name" value="Immunoglobulin"/>
    <property type="match status" value="1"/>
</dbReference>
<dbReference type="PANTHER" id="PTHR46013:SF4">
    <property type="entry name" value="B-CELL RECEPTOR CD22-RELATED"/>
    <property type="match status" value="1"/>
</dbReference>